<evidence type="ECO:0000256" key="1">
    <source>
        <dbReference type="SAM" id="MobiDB-lite"/>
    </source>
</evidence>
<reference evidence="3" key="1">
    <citation type="submission" date="2015-05" db="EMBL/GenBank/DDBJ databases">
        <authorList>
            <person name="Fogelqvist Johan"/>
        </authorList>
    </citation>
    <scope>NUCLEOTIDE SEQUENCE [LARGE SCALE GENOMIC DNA]</scope>
</reference>
<feature type="region of interest" description="Disordered" evidence="1">
    <location>
        <begin position="857"/>
        <end position="882"/>
    </location>
</feature>
<feature type="region of interest" description="Disordered" evidence="1">
    <location>
        <begin position="769"/>
        <end position="811"/>
    </location>
</feature>
<evidence type="ECO:0000313" key="2">
    <source>
        <dbReference type="EMBL" id="CRK17192.1"/>
    </source>
</evidence>
<dbReference type="AlphaFoldDB" id="A0A0G4L591"/>
<sequence>AQDNTFPFRYQHHHLPLVLLQRTGTILLPQMAHLQPILNSTVGTMNPAKADNGAASETPKFTYTTAGTIFNPDSVQPIQAPTRRSRTQKWGLNSVASSELAFLPKSIIASLPMSGSLARNSVPVNSSPVIPHYSPLQQNYDRAVSPVVPDRSSEPPSPAAMDPAQERPGSVPVVSSETTIGIGKPVDMVEGHQDDLDEDMSEDPITTLTVKSLNSLASYPNPNQQKAQKALRARPGARSAASNSGNTLTDRSATPSFGTFSFGCSDTETGRSTSPTTLRGVLAGGSMTFPPEGRQRQTGPVRQVTSLPSGFDTIDLQGANNTYNANTVYRSNIGTGPGAPKPLTAGPPGQRQYKVANSDAALRNPPNSTPHKFVVADDDPAAVEFRALLQNTNKLAATEMLCPADASGATTYPSGEGESSLHGVCEASVPESARVPALGVQAVKPPTLKARTKDTHTWDTRCFDEVKHFYPRGGPSFQNFTELDSDWQNMYPLHPAWQSKEGVFQRSEMHIQRHNDAVHRQFYAGAGAFEKSVEQLAREAENRHHQETVGVIGQGRPPRGQVKQGKLEIHEANEMSTAEAAKPFLTMMLTSMINGMEETERMTRRYNSSPPPPNRKTLFFAPTPAQDNTFPLRYQHHHLPLVLLQRTSTILLPQMAHLQPILNLTVGTMKPAKTDNGAASDTPKFTYTTAGTIFNPDSVQPIQAPTRRSRTQKWGLNSAASSELTFLPKSIIANLPMSSSLARNSVPVNSSPVVPHYSPLQQNYDRAVSPLFPDRSSEPPSPADMDPAQKRPGSVPVVSSETTIGIGKPVDMAEGLEDDLDEDMSEDPISTLTVKSLNSLASYPNPNQQKAQKALRARPGARSAASNSGNTLTDRSATPSFGTFSFGCSDTETGRSTSPTTLRGVLAGGSMTFPPEGRQRQTGPVRQVTSIPPGFETVDLQGANNSHNAKTVYQPDLGTGPGAPKPLTAGPPGQRQYKVANSDTALRNPPNSTPHKFVVADDDPAAVEFRALLQNTSKLAATEMLCPANASGVTTYPAGEGEPSFHGVCEAPIPESARAPALGAQIVKPSTLKARTKSTHTWDTRCFDEVKHFYPRGGPSFQNFTELDSDWQTMYPLHPAWQSKEGVFRRSEMHIQRRNDAVHRQFYAGADAFEKSVGQLAREAENRHHQETVGVIGQGRPQRGQVKQGKLEIHEANEMSTAEAAKPFLTMMLTSMINGMEETERMTRRYNSSAE</sequence>
<evidence type="ECO:0000313" key="3">
    <source>
        <dbReference type="Proteomes" id="UP000045706"/>
    </source>
</evidence>
<gene>
    <name evidence="2" type="ORF">BN1723_002359</name>
</gene>
<feature type="compositionally biased region" description="Polar residues" evidence="1">
    <location>
        <begin position="240"/>
        <end position="277"/>
    </location>
</feature>
<accession>A0A0G4L591</accession>
<organism evidence="2 3">
    <name type="scientific">Verticillium longisporum</name>
    <name type="common">Verticillium dahliae var. longisporum</name>
    <dbReference type="NCBI Taxonomy" id="100787"/>
    <lineage>
        <taxon>Eukaryota</taxon>
        <taxon>Fungi</taxon>
        <taxon>Dikarya</taxon>
        <taxon>Ascomycota</taxon>
        <taxon>Pezizomycotina</taxon>
        <taxon>Sordariomycetes</taxon>
        <taxon>Hypocreomycetidae</taxon>
        <taxon>Glomerellales</taxon>
        <taxon>Plectosphaerellaceae</taxon>
        <taxon>Verticillium</taxon>
    </lineage>
</organism>
<protein>
    <submittedName>
        <fullName evidence="2">Uncharacterized protein</fullName>
    </submittedName>
</protein>
<feature type="region of interest" description="Disordered" evidence="1">
    <location>
        <begin position="232"/>
        <end position="280"/>
    </location>
</feature>
<feature type="region of interest" description="Disordered" evidence="1">
    <location>
        <begin position="142"/>
        <end position="176"/>
    </location>
</feature>
<name>A0A0G4L591_VERLO</name>
<feature type="region of interest" description="Disordered" evidence="1">
    <location>
        <begin position="955"/>
        <end position="975"/>
    </location>
</feature>
<dbReference type="EMBL" id="CVQI01007779">
    <property type="protein sequence ID" value="CRK17192.1"/>
    <property type="molecule type" value="Genomic_DNA"/>
</dbReference>
<dbReference type="Proteomes" id="UP000045706">
    <property type="component" value="Unassembled WGS sequence"/>
</dbReference>
<feature type="non-terminal residue" evidence="2">
    <location>
        <position position="1"/>
    </location>
</feature>
<proteinExistence type="predicted"/>
<feature type="compositionally biased region" description="Polar residues" evidence="1">
    <location>
        <begin position="864"/>
        <end position="882"/>
    </location>
</feature>
<feature type="region of interest" description="Disordered" evidence="1">
    <location>
        <begin position="696"/>
        <end position="715"/>
    </location>
</feature>